<name>A0A319EKS4_9EURO</name>
<dbReference type="InterPro" id="IPR029063">
    <property type="entry name" value="SAM-dependent_MTases_sf"/>
</dbReference>
<evidence type="ECO:0000313" key="2">
    <source>
        <dbReference type="Proteomes" id="UP000247810"/>
    </source>
</evidence>
<evidence type="ECO:0000313" key="1">
    <source>
        <dbReference type="EMBL" id="PYH91562.1"/>
    </source>
</evidence>
<dbReference type="Pfam" id="PF13489">
    <property type="entry name" value="Methyltransf_23"/>
    <property type="match status" value="1"/>
</dbReference>
<keyword evidence="1" id="KW-0489">Methyltransferase</keyword>
<dbReference type="SUPFAM" id="SSF53335">
    <property type="entry name" value="S-adenosyl-L-methionine-dependent methyltransferases"/>
    <property type="match status" value="1"/>
</dbReference>
<dbReference type="VEuPathDB" id="FungiDB:BO71DRAFT_421463"/>
<dbReference type="Proteomes" id="UP000247810">
    <property type="component" value="Unassembled WGS sequence"/>
</dbReference>
<dbReference type="Gene3D" id="3.40.50.150">
    <property type="entry name" value="Vaccinia Virus protein VP39"/>
    <property type="match status" value="1"/>
</dbReference>
<dbReference type="GO" id="GO:0008168">
    <property type="term" value="F:methyltransferase activity"/>
    <property type="evidence" value="ECO:0007669"/>
    <property type="project" value="UniProtKB-KW"/>
</dbReference>
<dbReference type="STRING" id="1448320.A0A319EKS4"/>
<dbReference type="GO" id="GO:0032259">
    <property type="term" value="P:methylation"/>
    <property type="evidence" value="ECO:0007669"/>
    <property type="project" value="UniProtKB-KW"/>
</dbReference>
<protein>
    <submittedName>
        <fullName evidence="1">S-adenosyl-L-methionine-dependent methyltransferase</fullName>
    </submittedName>
</protein>
<accession>A0A319EKS4</accession>
<keyword evidence="2" id="KW-1185">Reference proteome</keyword>
<reference evidence="1 2" key="1">
    <citation type="submission" date="2018-02" db="EMBL/GenBank/DDBJ databases">
        <title>The genomes of Aspergillus section Nigri reveals drivers in fungal speciation.</title>
        <authorList>
            <consortium name="DOE Joint Genome Institute"/>
            <person name="Vesth T.C."/>
            <person name="Nybo J."/>
            <person name="Theobald S."/>
            <person name="Brandl J."/>
            <person name="Frisvad J.C."/>
            <person name="Nielsen K.F."/>
            <person name="Lyhne E.K."/>
            <person name="Kogle M.E."/>
            <person name="Kuo A."/>
            <person name="Riley R."/>
            <person name="Clum A."/>
            <person name="Nolan M."/>
            <person name="Lipzen A."/>
            <person name="Salamov A."/>
            <person name="Henrissat B."/>
            <person name="Wiebenga A."/>
            <person name="De vries R.P."/>
            <person name="Grigoriev I.V."/>
            <person name="Mortensen U.H."/>
            <person name="Andersen M.R."/>
            <person name="Baker S.E."/>
        </authorList>
    </citation>
    <scope>NUCLEOTIDE SEQUENCE [LARGE SCALE GENOMIC DNA]</scope>
    <source>
        <strain evidence="1 2">CBS 707.79</strain>
    </source>
</reference>
<dbReference type="OrthoDB" id="417697at2759"/>
<dbReference type="AlphaFoldDB" id="A0A319EKS4"/>
<gene>
    <name evidence="1" type="ORF">BO71DRAFT_421463</name>
</gene>
<dbReference type="EMBL" id="KZ825941">
    <property type="protein sequence ID" value="PYH91562.1"/>
    <property type="molecule type" value="Genomic_DNA"/>
</dbReference>
<proteinExistence type="predicted"/>
<dbReference type="PANTHER" id="PTHR43591:SF110">
    <property type="entry name" value="RHODANESE DOMAIN-CONTAINING PROTEIN"/>
    <property type="match status" value="1"/>
</dbReference>
<sequence>MASPPTSYIFSRNYRSSIRLNYQHALVTKLAGNQLLHPAIRAWIDPSTSLHVADIGTGTAIWPAELAESLPDSHVEGFDLSTDQYPAWLPESVTLHQHDTFQPFPPEHQGVYDIVNLRFFITLLNAENLPLLLRNVMSLLKPGGFFQWLDLDPRSVQPIATDPTVPLTQARSVAALMQGIPLDVASWLTDNGDMLKPAGFEPLVSDRLQLKDLYRPLWNHSLLMGMEELCYTLETSQTDPAKAQTMRQNLEQLSGEFAQGASIDAQWFYLVAQKPV</sequence>
<organism evidence="1 2">
    <name type="scientific">Aspergillus ellipticus CBS 707.79</name>
    <dbReference type="NCBI Taxonomy" id="1448320"/>
    <lineage>
        <taxon>Eukaryota</taxon>
        <taxon>Fungi</taxon>
        <taxon>Dikarya</taxon>
        <taxon>Ascomycota</taxon>
        <taxon>Pezizomycotina</taxon>
        <taxon>Eurotiomycetes</taxon>
        <taxon>Eurotiomycetidae</taxon>
        <taxon>Eurotiales</taxon>
        <taxon>Aspergillaceae</taxon>
        <taxon>Aspergillus</taxon>
        <taxon>Aspergillus subgen. Circumdati</taxon>
    </lineage>
</organism>
<dbReference type="PANTHER" id="PTHR43591">
    <property type="entry name" value="METHYLTRANSFERASE"/>
    <property type="match status" value="1"/>
</dbReference>
<keyword evidence="1" id="KW-0808">Transferase</keyword>
<dbReference type="CDD" id="cd02440">
    <property type="entry name" value="AdoMet_MTases"/>
    <property type="match status" value="1"/>
</dbReference>